<dbReference type="Proteomes" id="UP000595894">
    <property type="component" value="Chromosome"/>
</dbReference>
<proteinExistence type="predicted"/>
<protein>
    <submittedName>
        <fullName evidence="3">Pilus assembly protein</fullName>
    </submittedName>
</protein>
<feature type="transmembrane region" description="Helical" evidence="1">
    <location>
        <begin position="21"/>
        <end position="44"/>
    </location>
</feature>
<gene>
    <name evidence="3" type="ORF">H5J25_09790</name>
</gene>
<dbReference type="Pfam" id="PF07811">
    <property type="entry name" value="TadE"/>
    <property type="match status" value="1"/>
</dbReference>
<keyword evidence="1" id="KW-1133">Transmembrane helix</keyword>
<keyword evidence="1" id="KW-0472">Membrane</keyword>
<evidence type="ECO:0000313" key="4">
    <source>
        <dbReference type="Proteomes" id="UP000595894"/>
    </source>
</evidence>
<feature type="domain" description="TadE-like" evidence="2">
    <location>
        <begin position="19"/>
        <end position="61"/>
    </location>
</feature>
<evidence type="ECO:0000256" key="1">
    <source>
        <dbReference type="SAM" id="Phobius"/>
    </source>
</evidence>
<dbReference type="RefSeq" id="WP_202090538.1">
    <property type="nucleotide sequence ID" value="NZ_CP061035.1"/>
</dbReference>
<keyword evidence="4" id="KW-1185">Reference proteome</keyword>
<keyword evidence="1" id="KW-0812">Transmembrane</keyword>
<evidence type="ECO:0000259" key="2">
    <source>
        <dbReference type="Pfam" id="PF07811"/>
    </source>
</evidence>
<reference evidence="4" key="1">
    <citation type="submission" date="2020-09" db="EMBL/GenBank/DDBJ databases">
        <title>Sphingomonas sp., a new species isolated from pork steak.</title>
        <authorList>
            <person name="Heidler von Heilborn D."/>
        </authorList>
    </citation>
    <scope>NUCLEOTIDE SEQUENCE [LARGE SCALE GENOMIC DNA]</scope>
</reference>
<organism evidence="3 4">
    <name type="scientific">Sphingomonas aliaeris</name>
    <dbReference type="NCBI Taxonomy" id="2759526"/>
    <lineage>
        <taxon>Bacteria</taxon>
        <taxon>Pseudomonadati</taxon>
        <taxon>Pseudomonadota</taxon>
        <taxon>Alphaproteobacteria</taxon>
        <taxon>Sphingomonadales</taxon>
        <taxon>Sphingomonadaceae</taxon>
        <taxon>Sphingomonas</taxon>
    </lineage>
</organism>
<accession>A0A974NS52</accession>
<dbReference type="KEGG" id="sari:H5J25_09790"/>
<sequence>MSKARWQRIVVRLAGDRRGATIIEFAIITPVMIVMMMGIGDLLYQLYAKAVLNGAVQKAARDSAIQGGAQLVSTLDNQVIAMSSMVAKTPTQSCTASPAAGTWCSTRKSYGSFAAVAPEPFIDNNGNGVRNAGECYTDVNGNKQWDADPGATGQGGANDVTLYTMSLTYPRLFPVAGLLGWSSSATISAQTLLKNQPYASQQTVTATTICT</sequence>
<dbReference type="EMBL" id="CP061035">
    <property type="protein sequence ID" value="QQV75900.1"/>
    <property type="molecule type" value="Genomic_DNA"/>
</dbReference>
<dbReference type="InterPro" id="IPR012495">
    <property type="entry name" value="TadE-like_dom"/>
</dbReference>
<evidence type="ECO:0000313" key="3">
    <source>
        <dbReference type="EMBL" id="QQV75900.1"/>
    </source>
</evidence>
<name>A0A974NS52_9SPHN</name>
<dbReference type="AlphaFoldDB" id="A0A974NS52"/>